<dbReference type="PROSITE" id="PS00616">
    <property type="entry name" value="HIS_ACID_PHOSPHAT_1"/>
    <property type="match status" value="1"/>
</dbReference>
<evidence type="ECO:0000313" key="10">
    <source>
        <dbReference type="WBParaSite" id="TMUE_2000007062.1"/>
    </source>
</evidence>
<comment type="similarity">
    <text evidence="2">Belongs to the histidine acid phosphatase family.</text>
</comment>
<dbReference type="Pfam" id="PF00328">
    <property type="entry name" value="His_Phos_2"/>
    <property type="match status" value="1"/>
</dbReference>
<evidence type="ECO:0000313" key="9">
    <source>
        <dbReference type="Proteomes" id="UP000046395"/>
    </source>
</evidence>
<reference evidence="10" key="1">
    <citation type="submission" date="2019-12" db="UniProtKB">
        <authorList>
            <consortium name="WormBaseParasite"/>
        </authorList>
    </citation>
    <scope>IDENTIFICATION</scope>
</reference>
<organism evidence="9 10">
    <name type="scientific">Trichuris muris</name>
    <name type="common">Mouse whipworm</name>
    <dbReference type="NCBI Taxonomy" id="70415"/>
    <lineage>
        <taxon>Eukaryota</taxon>
        <taxon>Metazoa</taxon>
        <taxon>Ecdysozoa</taxon>
        <taxon>Nematoda</taxon>
        <taxon>Enoplea</taxon>
        <taxon>Dorylaimia</taxon>
        <taxon>Trichinellida</taxon>
        <taxon>Trichuridae</taxon>
        <taxon>Trichuris</taxon>
    </lineage>
</organism>
<evidence type="ECO:0000256" key="1">
    <source>
        <dbReference type="ARBA" id="ARBA00000032"/>
    </source>
</evidence>
<evidence type="ECO:0000256" key="2">
    <source>
        <dbReference type="ARBA" id="ARBA00005375"/>
    </source>
</evidence>
<accession>A0A5S6QJK4</accession>
<comment type="catalytic activity">
    <reaction evidence="1">
        <text>a phosphate monoester + H2O = an alcohol + phosphate</text>
        <dbReference type="Rhea" id="RHEA:15017"/>
        <dbReference type="ChEBI" id="CHEBI:15377"/>
        <dbReference type="ChEBI" id="CHEBI:30879"/>
        <dbReference type="ChEBI" id="CHEBI:43474"/>
        <dbReference type="ChEBI" id="CHEBI:67140"/>
        <dbReference type="EC" id="3.1.3.2"/>
    </reaction>
</comment>
<keyword evidence="4 8" id="KW-0732">Signal</keyword>
<protein>
    <recommendedName>
        <fullName evidence="3">acid phosphatase</fullName>
        <ecNumber evidence="3">3.1.3.2</ecNumber>
    </recommendedName>
</protein>
<proteinExistence type="inferred from homology"/>
<evidence type="ECO:0000256" key="3">
    <source>
        <dbReference type="ARBA" id="ARBA00012646"/>
    </source>
</evidence>
<dbReference type="InterPro" id="IPR000560">
    <property type="entry name" value="His_Pase_clade-2"/>
</dbReference>
<dbReference type="CDD" id="cd07061">
    <property type="entry name" value="HP_HAP_like"/>
    <property type="match status" value="1"/>
</dbReference>
<evidence type="ECO:0000256" key="5">
    <source>
        <dbReference type="ARBA" id="ARBA00022801"/>
    </source>
</evidence>
<dbReference type="EC" id="3.1.3.2" evidence="3"/>
<dbReference type="InterPro" id="IPR050645">
    <property type="entry name" value="Histidine_acid_phosphatase"/>
</dbReference>
<keyword evidence="9" id="KW-1185">Reference proteome</keyword>
<dbReference type="Proteomes" id="UP000046395">
    <property type="component" value="Unassembled WGS sequence"/>
</dbReference>
<dbReference type="STRING" id="70415.A0A5S6QJK4"/>
<dbReference type="SUPFAM" id="SSF53254">
    <property type="entry name" value="Phosphoglycerate mutase-like"/>
    <property type="match status" value="1"/>
</dbReference>
<name>A0A5S6QJK4_TRIMR</name>
<evidence type="ECO:0000256" key="4">
    <source>
        <dbReference type="ARBA" id="ARBA00022729"/>
    </source>
</evidence>
<dbReference type="InterPro" id="IPR033379">
    <property type="entry name" value="Acid_Pase_AS"/>
</dbReference>
<sequence>MQRILRIILLVLATNQVLCGVENNETLQPETACTMKLDALQTVRSTLESLLQTLKEWFDKIQSLLTSVPELAREKPIKEGLRLVVAVWRHGSRAPLSNIFELPDEQLKMHWPRGLQQLTSKGIEEQHQLGRFLHERYKSFISNYSKETIYVRSADSSRTIMSALAIMNGFIPSTDEGLVGLSQKIPIYKVAARHDRALKVTYVNCPPPFRPFIMDVAKSSSEQLSAGLDPKLLQLVARGLKRKPGVMDLFQFADSLICYHYDGKASLIPTWAQSAQLYEQVLQLYIMANLAQQTKPEYQALRGSNLFNEIADELVKKATEGQNRSLEFIGYSAHDMTLLALLVDWGAVSPSLFPGFSSCIMIELHQETSGYYVEIWYRSGHEKELTQLRVKECSERCKLEQFVKIAKTYASVDISAHCQKFKEMGLEFVENYYT</sequence>
<dbReference type="GO" id="GO:0003993">
    <property type="term" value="F:acid phosphatase activity"/>
    <property type="evidence" value="ECO:0007669"/>
    <property type="project" value="UniProtKB-EC"/>
</dbReference>
<keyword evidence="5" id="KW-0378">Hydrolase</keyword>
<evidence type="ECO:0000256" key="6">
    <source>
        <dbReference type="ARBA" id="ARBA00023157"/>
    </source>
</evidence>
<keyword evidence="6" id="KW-1015">Disulfide bond</keyword>
<dbReference type="AlphaFoldDB" id="A0A5S6QJK4"/>
<feature type="chain" id="PRO_5024316701" description="acid phosphatase" evidence="8">
    <location>
        <begin position="20"/>
        <end position="434"/>
    </location>
</feature>
<keyword evidence="7" id="KW-0325">Glycoprotein</keyword>
<feature type="signal peptide" evidence="8">
    <location>
        <begin position="1"/>
        <end position="19"/>
    </location>
</feature>
<dbReference type="InterPro" id="IPR029033">
    <property type="entry name" value="His_PPase_superfam"/>
</dbReference>
<evidence type="ECO:0000256" key="8">
    <source>
        <dbReference type="SAM" id="SignalP"/>
    </source>
</evidence>
<evidence type="ECO:0000256" key="7">
    <source>
        <dbReference type="ARBA" id="ARBA00023180"/>
    </source>
</evidence>
<dbReference type="WBParaSite" id="TMUE_2000007062.1">
    <property type="protein sequence ID" value="TMUE_2000007062.1"/>
    <property type="gene ID" value="WBGene00291452"/>
</dbReference>
<dbReference type="Gene3D" id="3.40.50.1240">
    <property type="entry name" value="Phosphoglycerate mutase-like"/>
    <property type="match status" value="1"/>
</dbReference>
<dbReference type="PANTHER" id="PTHR11567">
    <property type="entry name" value="ACID PHOSPHATASE-RELATED"/>
    <property type="match status" value="1"/>
</dbReference>
<dbReference type="PANTHER" id="PTHR11567:SF211">
    <property type="entry name" value="PROSTATIC ACID PHOSPHATASE"/>
    <property type="match status" value="1"/>
</dbReference>